<dbReference type="CDD" id="cd13957">
    <property type="entry name" value="PT_UbiA_Cox10"/>
    <property type="match status" value="1"/>
</dbReference>
<feature type="transmembrane region" description="Helical" evidence="10">
    <location>
        <begin position="151"/>
        <end position="169"/>
    </location>
</feature>
<evidence type="ECO:0000256" key="9">
    <source>
        <dbReference type="ARBA" id="ARBA00047690"/>
    </source>
</evidence>
<accession>A0A1G9UQN3</accession>
<dbReference type="NCBIfam" id="NF003349">
    <property type="entry name" value="PRK04375.1-2"/>
    <property type="match status" value="1"/>
</dbReference>
<dbReference type="STRING" id="459525.SAMN04488137_1081"/>
<keyword evidence="8 10" id="KW-0472">Membrane</keyword>
<reference evidence="12" key="1">
    <citation type="submission" date="2016-10" db="EMBL/GenBank/DDBJ databases">
        <authorList>
            <person name="Varghese N."/>
            <person name="Submissions S."/>
        </authorList>
    </citation>
    <scope>NUCLEOTIDE SEQUENCE [LARGE SCALE GENOMIC DNA]</scope>
    <source>
        <strain evidence="12">CGMCC 1.6854</strain>
    </source>
</reference>
<dbReference type="NCBIfam" id="TIGR01473">
    <property type="entry name" value="cyoE_ctaB"/>
    <property type="match status" value="1"/>
</dbReference>
<proteinExistence type="inferred from homology"/>
<evidence type="ECO:0000256" key="5">
    <source>
        <dbReference type="ARBA" id="ARBA00022692"/>
    </source>
</evidence>
<name>A0A1G9UQN3_9BACL</name>
<keyword evidence="4 10" id="KW-0808">Transferase</keyword>
<dbReference type="GO" id="GO:0005886">
    <property type="term" value="C:plasma membrane"/>
    <property type="evidence" value="ECO:0007669"/>
    <property type="project" value="UniProtKB-SubCell"/>
</dbReference>
<dbReference type="GO" id="GO:0008495">
    <property type="term" value="F:protoheme IX farnesyltransferase activity"/>
    <property type="evidence" value="ECO:0007669"/>
    <property type="project" value="UniProtKB-UniRule"/>
</dbReference>
<evidence type="ECO:0000256" key="3">
    <source>
        <dbReference type="ARBA" id="ARBA00022475"/>
    </source>
</evidence>
<dbReference type="PANTHER" id="PTHR43448">
    <property type="entry name" value="PROTOHEME IX FARNESYLTRANSFERASE, MITOCHONDRIAL"/>
    <property type="match status" value="1"/>
</dbReference>
<keyword evidence="6 10" id="KW-1133">Transmembrane helix</keyword>
<sequence length="323" mass="35589">MDGNLPVKEVYAVSKTETTLGAADKVVKPNPLTEANPAGTWRDYLTLAKMGIVISNLITVFAGSFLAIKYNHLLFMDKLVVLSLAVLGSALIIAGGCCLNNYIDRDIDGLMERTKERPTVTGKIEANQALWMGIILSALGVIFLAMTTLTAAVFGLIGLFVYVVVYTMWLKRTHSINTVIGGISGAMPPLIGWAAVDPGLAHTAWILFLILFLWQPPHFLALAMKRCEEYRKAGIPMLPVVSGFKMTKRQMVWYVSALIPVSLYLYPFGKVYTILAAIMGLCWLALGLSGLRSTNDIKWARQMFVYSLNYLTILFVAMILVNI</sequence>
<dbReference type="Gene3D" id="1.10.357.140">
    <property type="entry name" value="UbiA prenyltransferase"/>
    <property type="match status" value="1"/>
</dbReference>
<evidence type="ECO:0000256" key="4">
    <source>
        <dbReference type="ARBA" id="ARBA00022679"/>
    </source>
</evidence>
<feature type="transmembrane region" description="Helical" evidence="10">
    <location>
        <begin position="274"/>
        <end position="291"/>
    </location>
</feature>
<feature type="transmembrane region" description="Helical" evidence="10">
    <location>
        <begin position="124"/>
        <end position="145"/>
    </location>
</feature>
<evidence type="ECO:0000256" key="1">
    <source>
        <dbReference type="ARBA" id="ARBA00004651"/>
    </source>
</evidence>
<evidence type="ECO:0000256" key="8">
    <source>
        <dbReference type="ARBA" id="ARBA00023136"/>
    </source>
</evidence>
<keyword evidence="7 10" id="KW-0350">Heme biosynthesis</keyword>
<comment type="pathway">
    <text evidence="2 10">Porphyrin-containing compound metabolism; heme O biosynthesis; heme O from protoheme: step 1/1.</text>
</comment>
<dbReference type="InterPro" id="IPR000537">
    <property type="entry name" value="UbiA_prenyltransferase"/>
</dbReference>
<feature type="transmembrane region" description="Helical" evidence="10">
    <location>
        <begin position="80"/>
        <end position="103"/>
    </location>
</feature>
<keyword evidence="12" id="KW-1185">Reference proteome</keyword>
<evidence type="ECO:0000256" key="10">
    <source>
        <dbReference type="HAMAP-Rule" id="MF_00154"/>
    </source>
</evidence>
<protein>
    <recommendedName>
        <fullName evidence="10">Protoheme IX farnesyltransferase</fullName>
        <ecNumber evidence="10">2.5.1.141</ecNumber>
    </recommendedName>
    <alternativeName>
        <fullName evidence="10">Heme B farnesyltransferase</fullName>
    </alternativeName>
    <alternativeName>
        <fullName evidence="10">Heme O synthase</fullName>
    </alternativeName>
</protein>
<feature type="transmembrane region" description="Helical" evidence="10">
    <location>
        <begin position="50"/>
        <end position="68"/>
    </location>
</feature>
<feature type="transmembrane region" description="Helical" evidence="10">
    <location>
        <begin position="176"/>
        <end position="196"/>
    </location>
</feature>
<feature type="transmembrane region" description="Helical" evidence="10">
    <location>
        <begin position="303"/>
        <end position="321"/>
    </location>
</feature>
<dbReference type="OrthoDB" id="9814417at2"/>
<keyword evidence="5 10" id="KW-0812">Transmembrane</keyword>
<comment type="function">
    <text evidence="10">Converts heme B (protoheme IX) to heme O by substitution of the vinyl group on carbon 2 of heme B porphyrin ring with a hydroxyethyl farnesyl side group.</text>
</comment>
<evidence type="ECO:0000256" key="6">
    <source>
        <dbReference type="ARBA" id="ARBA00022989"/>
    </source>
</evidence>
<organism evidence="11 12">
    <name type="scientific">Fictibacillus solisalsi</name>
    <dbReference type="NCBI Taxonomy" id="459525"/>
    <lineage>
        <taxon>Bacteria</taxon>
        <taxon>Bacillati</taxon>
        <taxon>Bacillota</taxon>
        <taxon>Bacilli</taxon>
        <taxon>Bacillales</taxon>
        <taxon>Fictibacillaceae</taxon>
        <taxon>Fictibacillus</taxon>
    </lineage>
</organism>
<feature type="transmembrane region" description="Helical" evidence="10">
    <location>
        <begin position="202"/>
        <end position="223"/>
    </location>
</feature>
<comment type="similarity">
    <text evidence="10">Belongs to the UbiA prenyltransferase family. Protoheme IX farnesyltransferase subfamily.</text>
</comment>
<dbReference type="InterPro" id="IPR044878">
    <property type="entry name" value="UbiA_sf"/>
</dbReference>
<dbReference type="PANTHER" id="PTHR43448:SF2">
    <property type="entry name" value="PROTOHEME IX FARNESYLTRANSFERASE, MITOCHONDRIAL"/>
    <property type="match status" value="1"/>
</dbReference>
<comment type="subcellular location">
    <subcellularLocation>
        <location evidence="1 10">Cell membrane</location>
        <topology evidence="1 10">Multi-pass membrane protein</topology>
    </subcellularLocation>
</comment>
<comment type="catalytic activity">
    <reaction evidence="9 10">
        <text>heme b + (2E,6E)-farnesyl diphosphate + H2O = Fe(II)-heme o + diphosphate</text>
        <dbReference type="Rhea" id="RHEA:28070"/>
        <dbReference type="ChEBI" id="CHEBI:15377"/>
        <dbReference type="ChEBI" id="CHEBI:33019"/>
        <dbReference type="ChEBI" id="CHEBI:60344"/>
        <dbReference type="ChEBI" id="CHEBI:60530"/>
        <dbReference type="ChEBI" id="CHEBI:175763"/>
        <dbReference type="EC" id="2.5.1.141"/>
    </reaction>
</comment>
<dbReference type="EC" id="2.5.1.141" evidence="10"/>
<dbReference type="GO" id="GO:0048034">
    <property type="term" value="P:heme O biosynthetic process"/>
    <property type="evidence" value="ECO:0007669"/>
    <property type="project" value="UniProtKB-UniRule"/>
</dbReference>
<evidence type="ECO:0000256" key="2">
    <source>
        <dbReference type="ARBA" id="ARBA00004919"/>
    </source>
</evidence>
<gene>
    <name evidence="10" type="primary">ctaB</name>
    <name evidence="11" type="ORF">SAMN04488137_1081</name>
</gene>
<evidence type="ECO:0000313" key="12">
    <source>
        <dbReference type="Proteomes" id="UP000199544"/>
    </source>
</evidence>
<keyword evidence="3 10" id="KW-1003">Cell membrane</keyword>
<dbReference type="UniPathway" id="UPA00834">
    <property type="reaction ID" value="UER00712"/>
</dbReference>
<evidence type="ECO:0000256" key="7">
    <source>
        <dbReference type="ARBA" id="ARBA00023133"/>
    </source>
</evidence>
<dbReference type="PROSITE" id="PS00943">
    <property type="entry name" value="UBIA"/>
    <property type="match status" value="1"/>
</dbReference>
<dbReference type="InterPro" id="IPR030470">
    <property type="entry name" value="UbiA_prenylTrfase_CS"/>
</dbReference>
<dbReference type="FunFam" id="1.10.357.140:FF:000001">
    <property type="entry name" value="Protoheme IX farnesyltransferase"/>
    <property type="match status" value="1"/>
</dbReference>
<dbReference type="AlphaFoldDB" id="A0A1G9UQN3"/>
<dbReference type="Proteomes" id="UP000199544">
    <property type="component" value="Unassembled WGS sequence"/>
</dbReference>
<comment type="miscellaneous">
    <text evidence="10">Carbon 2 of the heme B porphyrin ring is defined according to the Fischer nomenclature.</text>
</comment>
<dbReference type="Pfam" id="PF01040">
    <property type="entry name" value="UbiA"/>
    <property type="match status" value="1"/>
</dbReference>
<dbReference type="InterPro" id="IPR006369">
    <property type="entry name" value="Protohaem_IX_farnesylTrfase"/>
</dbReference>
<feature type="transmembrane region" description="Helical" evidence="10">
    <location>
        <begin position="251"/>
        <end position="268"/>
    </location>
</feature>
<comment type="subunit">
    <text evidence="10">Interacts with CtaA.</text>
</comment>
<dbReference type="HAMAP" id="MF_00154">
    <property type="entry name" value="CyoE_CtaB"/>
    <property type="match status" value="1"/>
</dbReference>
<dbReference type="EMBL" id="FNHW01000001">
    <property type="protein sequence ID" value="SDM62232.1"/>
    <property type="molecule type" value="Genomic_DNA"/>
</dbReference>
<evidence type="ECO:0000313" key="11">
    <source>
        <dbReference type="EMBL" id="SDM62232.1"/>
    </source>
</evidence>